<keyword evidence="1" id="KW-0812">Transmembrane</keyword>
<protein>
    <submittedName>
        <fullName evidence="2">Uncharacterized protein</fullName>
    </submittedName>
</protein>
<gene>
    <name evidence="2" type="ORF">RF11_06417</name>
</gene>
<proteinExistence type="predicted"/>
<dbReference type="AlphaFoldDB" id="A0A0C2NEZ9"/>
<feature type="transmembrane region" description="Helical" evidence="1">
    <location>
        <begin position="20"/>
        <end position="41"/>
    </location>
</feature>
<dbReference type="EMBL" id="JWZT01001161">
    <property type="protein sequence ID" value="KII72587.1"/>
    <property type="molecule type" value="Genomic_DNA"/>
</dbReference>
<evidence type="ECO:0000313" key="3">
    <source>
        <dbReference type="Proteomes" id="UP000031668"/>
    </source>
</evidence>
<comment type="caution">
    <text evidence="2">The sequence shown here is derived from an EMBL/GenBank/DDBJ whole genome shotgun (WGS) entry which is preliminary data.</text>
</comment>
<keyword evidence="3" id="KW-1185">Reference proteome</keyword>
<keyword evidence="1" id="KW-1133">Transmembrane helix</keyword>
<evidence type="ECO:0000256" key="1">
    <source>
        <dbReference type="SAM" id="Phobius"/>
    </source>
</evidence>
<accession>A0A0C2NEZ9</accession>
<organism evidence="2 3">
    <name type="scientific">Thelohanellus kitauei</name>
    <name type="common">Myxosporean</name>
    <dbReference type="NCBI Taxonomy" id="669202"/>
    <lineage>
        <taxon>Eukaryota</taxon>
        <taxon>Metazoa</taxon>
        <taxon>Cnidaria</taxon>
        <taxon>Myxozoa</taxon>
        <taxon>Myxosporea</taxon>
        <taxon>Bivalvulida</taxon>
        <taxon>Platysporina</taxon>
        <taxon>Myxobolidae</taxon>
        <taxon>Thelohanellus</taxon>
    </lineage>
</organism>
<sequence length="112" mass="12590">MNDESIPCSDNVLSCSIHRTVYFDMILSSSVCSFCFSFSIFRLWRSSIPLRDNPIDPPFFFAGTAVKVALLSAKEARRGEVSSDCMGSTESEYSSIFEIPKIIKIVISFRNK</sequence>
<name>A0A0C2NEZ9_THEKT</name>
<keyword evidence="1" id="KW-0472">Membrane</keyword>
<reference evidence="2 3" key="1">
    <citation type="journal article" date="2014" name="Genome Biol. Evol.">
        <title>The genome of the myxosporean Thelohanellus kitauei shows adaptations to nutrient acquisition within its fish host.</title>
        <authorList>
            <person name="Yang Y."/>
            <person name="Xiong J."/>
            <person name="Zhou Z."/>
            <person name="Huo F."/>
            <person name="Miao W."/>
            <person name="Ran C."/>
            <person name="Liu Y."/>
            <person name="Zhang J."/>
            <person name="Feng J."/>
            <person name="Wang M."/>
            <person name="Wang M."/>
            <person name="Wang L."/>
            <person name="Yao B."/>
        </authorList>
    </citation>
    <scope>NUCLEOTIDE SEQUENCE [LARGE SCALE GENOMIC DNA]</scope>
    <source>
        <strain evidence="2">Wuqing</strain>
    </source>
</reference>
<dbReference type="Proteomes" id="UP000031668">
    <property type="component" value="Unassembled WGS sequence"/>
</dbReference>
<evidence type="ECO:0000313" key="2">
    <source>
        <dbReference type="EMBL" id="KII72587.1"/>
    </source>
</evidence>